<protein>
    <submittedName>
        <fullName evidence="2">Uncharacterized protein</fullName>
    </submittedName>
</protein>
<proteinExistence type="predicted"/>
<dbReference type="AlphaFoldDB" id="A0AAD2CU82"/>
<feature type="region of interest" description="Disordered" evidence="1">
    <location>
        <begin position="16"/>
        <end position="39"/>
    </location>
</feature>
<dbReference type="EMBL" id="CAKOGP040001446">
    <property type="protein sequence ID" value="CAJ1945531.1"/>
    <property type="molecule type" value="Genomic_DNA"/>
</dbReference>
<feature type="region of interest" description="Disordered" evidence="1">
    <location>
        <begin position="120"/>
        <end position="192"/>
    </location>
</feature>
<gene>
    <name evidence="2" type="ORF">CYCCA115_LOCUS9675</name>
</gene>
<name>A0AAD2CU82_9STRA</name>
<evidence type="ECO:0000256" key="1">
    <source>
        <dbReference type="SAM" id="MobiDB-lite"/>
    </source>
</evidence>
<evidence type="ECO:0000313" key="3">
    <source>
        <dbReference type="Proteomes" id="UP001295423"/>
    </source>
</evidence>
<dbReference type="Proteomes" id="UP001295423">
    <property type="component" value="Unassembled WGS sequence"/>
</dbReference>
<sequence>MSAQGASFVFDDSVVYKRSPTNDGNVSLSYSQNSAESTDSSMAGIMRALGNNDKSDEFILQKAGGSPPKRFSSTNSLSGYSTNTEGGDSVLVGMDLMQTIAGQPSGEMDDDKPSVIELLKTPQKVKSMPNTPRTVDSSSPSPSVDTPTHPPPDSPPSNWLGNLSIRKRGKQKKKKKNSSEHQNDVEQVVEEQEEVWYRRSCNRCFADDALEILNGFRR</sequence>
<reference evidence="2" key="1">
    <citation type="submission" date="2023-08" db="EMBL/GenBank/DDBJ databases">
        <authorList>
            <person name="Audoor S."/>
            <person name="Bilcke G."/>
        </authorList>
    </citation>
    <scope>NUCLEOTIDE SEQUENCE</scope>
</reference>
<evidence type="ECO:0000313" key="2">
    <source>
        <dbReference type="EMBL" id="CAJ1945531.1"/>
    </source>
</evidence>
<feature type="compositionally biased region" description="Basic residues" evidence="1">
    <location>
        <begin position="165"/>
        <end position="176"/>
    </location>
</feature>
<organism evidence="2 3">
    <name type="scientific">Cylindrotheca closterium</name>
    <dbReference type="NCBI Taxonomy" id="2856"/>
    <lineage>
        <taxon>Eukaryota</taxon>
        <taxon>Sar</taxon>
        <taxon>Stramenopiles</taxon>
        <taxon>Ochrophyta</taxon>
        <taxon>Bacillariophyta</taxon>
        <taxon>Bacillariophyceae</taxon>
        <taxon>Bacillariophycidae</taxon>
        <taxon>Bacillariales</taxon>
        <taxon>Bacillariaceae</taxon>
        <taxon>Cylindrotheca</taxon>
    </lineage>
</organism>
<keyword evidence="3" id="KW-1185">Reference proteome</keyword>
<feature type="region of interest" description="Disordered" evidence="1">
    <location>
        <begin position="58"/>
        <end position="86"/>
    </location>
</feature>
<comment type="caution">
    <text evidence="2">The sequence shown here is derived from an EMBL/GenBank/DDBJ whole genome shotgun (WGS) entry which is preliminary data.</text>
</comment>
<feature type="compositionally biased region" description="Low complexity" evidence="1">
    <location>
        <begin position="131"/>
        <end position="147"/>
    </location>
</feature>
<accession>A0AAD2CU82</accession>
<feature type="compositionally biased region" description="Polar residues" evidence="1">
    <location>
        <begin position="71"/>
        <end position="86"/>
    </location>
</feature>
<feature type="compositionally biased region" description="Polar residues" evidence="1">
    <location>
        <begin position="19"/>
        <end position="39"/>
    </location>
</feature>